<dbReference type="InParanoid" id="G4YHW1"/>
<keyword evidence="2" id="KW-1185">Reference proteome</keyword>
<dbReference type="EMBL" id="JH159151">
    <property type="protein sequence ID" value="EGZ29688.1"/>
    <property type="molecule type" value="Genomic_DNA"/>
</dbReference>
<evidence type="ECO:0000313" key="1">
    <source>
        <dbReference type="EMBL" id="EGZ29688.1"/>
    </source>
</evidence>
<dbReference type="Proteomes" id="UP000002640">
    <property type="component" value="Unassembled WGS sequence"/>
</dbReference>
<dbReference type="GeneID" id="20644915"/>
<dbReference type="KEGG" id="psoj:PHYSODRAFT_323177"/>
<dbReference type="AlphaFoldDB" id="G4YHW1"/>
<dbReference type="RefSeq" id="XP_009516963.1">
    <property type="nucleotide sequence ID" value="XM_009518668.1"/>
</dbReference>
<evidence type="ECO:0000313" key="2">
    <source>
        <dbReference type="Proteomes" id="UP000002640"/>
    </source>
</evidence>
<protein>
    <submittedName>
        <fullName evidence="1">Uncharacterized protein</fullName>
    </submittedName>
</protein>
<organism evidence="1 2">
    <name type="scientific">Phytophthora sojae (strain P6497)</name>
    <name type="common">Soybean stem and root rot agent</name>
    <name type="synonym">Phytophthora megasperma f. sp. glycines</name>
    <dbReference type="NCBI Taxonomy" id="1094619"/>
    <lineage>
        <taxon>Eukaryota</taxon>
        <taxon>Sar</taxon>
        <taxon>Stramenopiles</taxon>
        <taxon>Oomycota</taxon>
        <taxon>Peronosporomycetes</taxon>
        <taxon>Peronosporales</taxon>
        <taxon>Peronosporaceae</taxon>
        <taxon>Phytophthora</taxon>
    </lineage>
</organism>
<reference evidence="1 2" key="1">
    <citation type="journal article" date="2006" name="Science">
        <title>Phytophthora genome sequences uncover evolutionary origins and mechanisms of pathogenesis.</title>
        <authorList>
            <person name="Tyler B.M."/>
            <person name="Tripathy S."/>
            <person name="Zhang X."/>
            <person name="Dehal P."/>
            <person name="Jiang R.H."/>
            <person name="Aerts A."/>
            <person name="Arredondo F.D."/>
            <person name="Baxter L."/>
            <person name="Bensasson D."/>
            <person name="Beynon J.L."/>
            <person name="Chapman J."/>
            <person name="Damasceno C.M."/>
            <person name="Dorrance A.E."/>
            <person name="Dou D."/>
            <person name="Dickerman A.W."/>
            <person name="Dubchak I.L."/>
            <person name="Garbelotto M."/>
            <person name="Gijzen M."/>
            <person name="Gordon S.G."/>
            <person name="Govers F."/>
            <person name="Grunwald N.J."/>
            <person name="Huang W."/>
            <person name="Ivors K.L."/>
            <person name="Jones R.W."/>
            <person name="Kamoun S."/>
            <person name="Krampis K."/>
            <person name="Lamour K.H."/>
            <person name="Lee M.K."/>
            <person name="McDonald W.H."/>
            <person name="Medina M."/>
            <person name="Meijer H.J."/>
            <person name="Nordberg E.K."/>
            <person name="Maclean D.J."/>
            <person name="Ospina-Giraldo M.D."/>
            <person name="Morris P.F."/>
            <person name="Phuntumart V."/>
            <person name="Putnam N.H."/>
            <person name="Rash S."/>
            <person name="Rose J.K."/>
            <person name="Sakihama Y."/>
            <person name="Salamov A.A."/>
            <person name="Savidor A."/>
            <person name="Scheuring C.F."/>
            <person name="Smith B.M."/>
            <person name="Sobral B.W."/>
            <person name="Terry A."/>
            <person name="Torto-Alalibo T.A."/>
            <person name="Win J."/>
            <person name="Xu Z."/>
            <person name="Zhang H."/>
            <person name="Grigoriev I.V."/>
            <person name="Rokhsar D.S."/>
            <person name="Boore J.L."/>
        </authorList>
    </citation>
    <scope>NUCLEOTIDE SEQUENCE [LARGE SCALE GENOMIC DNA]</scope>
    <source>
        <strain evidence="1 2">P6497</strain>
    </source>
</reference>
<accession>G4YHW1</accession>
<name>G4YHW1_PHYSP</name>
<gene>
    <name evidence="1" type="ORF">PHYSODRAFT_323177</name>
</gene>
<sequence length="243" mass="27128">MASVVQGKAQTLLECENRDNTGMSKLVDVVVPGYGLFNVAREDVVTCPIGWAFGLEYLCDMDYDMLMNAILASCPKLTDLTIQASYVDLSRLVTTFEHFQSVETMAGISSLTLLKVDDIGLDHGVRFAELLGDPSSRLARHLKELYITSRDKHEAQEAGAHDPSNVLRQWKLRFRQFHGQVLPPEPLGMAAKLAFLTATSIRAEVEDDKEPPSIQRLDQRVLSLVLTFAATRVVRSVTLFYRL</sequence>
<proteinExistence type="predicted"/>